<keyword evidence="1 4" id="KW-0560">Oxidoreductase</keyword>
<dbReference type="Gene3D" id="3.40.50.1970">
    <property type="match status" value="1"/>
</dbReference>
<dbReference type="InterPro" id="IPR056798">
    <property type="entry name" value="ADH_Fe_C"/>
</dbReference>
<feature type="domain" description="Fe-containing alcohol dehydrogenase-like C-terminal" evidence="3">
    <location>
        <begin position="234"/>
        <end position="368"/>
    </location>
</feature>
<dbReference type="PANTHER" id="PTHR11496:SF83">
    <property type="entry name" value="HYDROXYACID-OXOACID TRANSHYDROGENASE, MITOCHONDRIAL"/>
    <property type="match status" value="1"/>
</dbReference>
<name>A0ABW4LAH6_9MICO</name>
<dbReference type="EMBL" id="JBHUEE010000012">
    <property type="protein sequence ID" value="MFD1719695.1"/>
    <property type="molecule type" value="Genomic_DNA"/>
</dbReference>
<dbReference type="Proteomes" id="UP001597277">
    <property type="component" value="Unassembled WGS sequence"/>
</dbReference>
<keyword evidence="5" id="KW-1185">Reference proteome</keyword>
<dbReference type="RefSeq" id="WP_388010506.1">
    <property type="nucleotide sequence ID" value="NZ_JBHUEE010000012.1"/>
</dbReference>
<dbReference type="EC" id="1.1.1.1" evidence="4"/>
<gene>
    <name evidence="4" type="ORF">ACFSE6_17755</name>
</gene>
<dbReference type="GO" id="GO:0004022">
    <property type="term" value="F:alcohol dehydrogenase (NAD+) activity"/>
    <property type="evidence" value="ECO:0007669"/>
    <property type="project" value="UniProtKB-EC"/>
</dbReference>
<protein>
    <submittedName>
        <fullName evidence="4">Iron-containing alcohol dehydrogenase</fullName>
        <ecNumber evidence="4">1.1.1.1</ecNumber>
    </submittedName>
</protein>
<dbReference type="InterPro" id="IPR001670">
    <property type="entry name" value="ADH_Fe/GldA"/>
</dbReference>
<dbReference type="Gene3D" id="1.20.1090.10">
    <property type="entry name" value="Dehydroquinate synthase-like - alpha domain"/>
    <property type="match status" value="1"/>
</dbReference>
<feature type="domain" description="Alcohol dehydrogenase iron-type/glycerol dehydrogenase GldA" evidence="2">
    <location>
        <begin position="10"/>
        <end position="154"/>
    </location>
</feature>
<accession>A0ABW4LAH6</accession>
<evidence type="ECO:0000256" key="1">
    <source>
        <dbReference type="ARBA" id="ARBA00023002"/>
    </source>
</evidence>
<dbReference type="PANTHER" id="PTHR11496">
    <property type="entry name" value="ALCOHOL DEHYDROGENASE"/>
    <property type="match status" value="1"/>
</dbReference>
<dbReference type="Pfam" id="PF25137">
    <property type="entry name" value="ADH_Fe_C"/>
    <property type="match status" value="1"/>
</dbReference>
<sequence length="373" mass="38720">MEEFTFESGPARVVFGRGTVRTAPGEELARLGAGRVIVVADAGHRPLAELAMGPFTEAVVAWFDEVEPHVPAPAAARAVDYARFHRADGVLAVGGGSAIGTAKIVARDLRLPIVAVPTTYSGSEATPLWVLTHEGRKETGIDHAVRPRAVVLDPDVTDRMPRELAITSGLVAIAHVVEAYWSPGANPISAALADEAMRALAAGMRGIGPRGLAVAQQPEQVFTDPVGAWAGTPTTAGEDLLYGAHLAGMTFAATSTGLHHTICHVLGGVFQLPSAALHAVVLPHVLALNAPAVPRTADRIARALQADEAVSGLRGLAASVAAPRTLAQIGLPLRRLDEAVDRVTAELPVANPRPVGKPEVRSVLTAAYGEDAA</sequence>
<dbReference type="Pfam" id="PF00465">
    <property type="entry name" value="Fe-ADH"/>
    <property type="match status" value="1"/>
</dbReference>
<evidence type="ECO:0000313" key="5">
    <source>
        <dbReference type="Proteomes" id="UP001597277"/>
    </source>
</evidence>
<proteinExistence type="predicted"/>
<dbReference type="SUPFAM" id="SSF56796">
    <property type="entry name" value="Dehydroquinate synthase-like"/>
    <property type="match status" value="1"/>
</dbReference>
<evidence type="ECO:0000313" key="4">
    <source>
        <dbReference type="EMBL" id="MFD1719695.1"/>
    </source>
</evidence>
<evidence type="ECO:0000259" key="3">
    <source>
        <dbReference type="Pfam" id="PF25137"/>
    </source>
</evidence>
<reference evidence="5" key="1">
    <citation type="journal article" date="2019" name="Int. J. Syst. Evol. Microbiol.">
        <title>The Global Catalogue of Microorganisms (GCM) 10K type strain sequencing project: providing services to taxonomists for standard genome sequencing and annotation.</title>
        <authorList>
            <consortium name="The Broad Institute Genomics Platform"/>
            <consortium name="The Broad Institute Genome Sequencing Center for Infectious Disease"/>
            <person name="Wu L."/>
            <person name="Ma J."/>
        </authorList>
    </citation>
    <scope>NUCLEOTIDE SEQUENCE [LARGE SCALE GENOMIC DNA]</scope>
    <source>
        <strain evidence="5">JCM 17130</strain>
    </source>
</reference>
<comment type="caution">
    <text evidence="4">The sequence shown here is derived from an EMBL/GenBank/DDBJ whole genome shotgun (WGS) entry which is preliminary data.</text>
</comment>
<dbReference type="InterPro" id="IPR039697">
    <property type="entry name" value="Alcohol_dehydrogenase_Fe"/>
</dbReference>
<evidence type="ECO:0000259" key="2">
    <source>
        <dbReference type="Pfam" id="PF00465"/>
    </source>
</evidence>
<organism evidence="4 5">
    <name type="scientific">Georgenia deserti</name>
    <dbReference type="NCBI Taxonomy" id="2093781"/>
    <lineage>
        <taxon>Bacteria</taxon>
        <taxon>Bacillati</taxon>
        <taxon>Actinomycetota</taxon>
        <taxon>Actinomycetes</taxon>
        <taxon>Micrococcales</taxon>
        <taxon>Bogoriellaceae</taxon>
        <taxon>Georgenia</taxon>
    </lineage>
</organism>